<sequence length="457" mass="49665">MSPYTRPRQPPNQPLRRLLAEAGWTGARLAREINAEGAQQGWHLTYDRTAVAHWLKGTRPRSPAPELAAEVLTRALGRPVNVVDIGLNPTHAAPIDQGSVPWGGDVAAMLEHLDQPPGQGSVTRSGVYSLTSLTVPTWPAQGTSLSASKLSGREVPVGPEQISVCQTLLSVFSQNDAAFGAGSVLEPLRRFLATSVTDWLRAPAEPRFRRELCTATAQMAYLCAFAHFDSNLHPQAQQYYLASLSLAHEGGDRAGYAVGLRGLSVQAHALGHFQHADRLATQAVHLGIPHASPPQQAFLLGQLAVTRAVAGDLRASNHHLSAAEQRLESAHSAWAPVGAYHPASLALQHATVARGLHDHQRAVRELQLSLRYRPEGENRSRAITLAHLAEAQLSLGHLDLACHTWAEFLALYPQIASARADDLLKSQVASLRPHRRNRTAGSLLEQALYLRQLRYRS</sequence>
<protein>
    <recommendedName>
        <fullName evidence="3">Transcriptional regulator</fullName>
    </recommendedName>
</protein>
<gene>
    <name evidence="1" type="ORF">Sviol_46500</name>
</gene>
<evidence type="ECO:0000313" key="2">
    <source>
        <dbReference type="Proteomes" id="UP001050808"/>
    </source>
</evidence>
<evidence type="ECO:0008006" key="3">
    <source>
        <dbReference type="Google" id="ProtNLM"/>
    </source>
</evidence>
<dbReference type="Gene3D" id="1.25.40.10">
    <property type="entry name" value="Tetratricopeptide repeat domain"/>
    <property type="match status" value="1"/>
</dbReference>
<dbReference type="EMBL" id="BNDY01000017">
    <property type="protein sequence ID" value="GHI40242.1"/>
    <property type="molecule type" value="Genomic_DNA"/>
</dbReference>
<dbReference type="InterPro" id="IPR011990">
    <property type="entry name" value="TPR-like_helical_dom_sf"/>
</dbReference>
<organism evidence="1 2">
    <name type="scientific">Streptomyces violascens</name>
    <dbReference type="NCBI Taxonomy" id="67381"/>
    <lineage>
        <taxon>Bacteria</taxon>
        <taxon>Bacillati</taxon>
        <taxon>Actinomycetota</taxon>
        <taxon>Actinomycetes</taxon>
        <taxon>Kitasatosporales</taxon>
        <taxon>Streptomycetaceae</taxon>
        <taxon>Streptomyces</taxon>
    </lineage>
</organism>
<accession>A0ABQ3QSH1</accession>
<dbReference type="Proteomes" id="UP001050808">
    <property type="component" value="Unassembled WGS sequence"/>
</dbReference>
<dbReference type="SUPFAM" id="SSF48452">
    <property type="entry name" value="TPR-like"/>
    <property type="match status" value="1"/>
</dbReference>
<evidence type="ECO:0000313" key="1">
    <source>
        <dbReference type="EMBL" id="GHI40242.1"/>
    </source>
</evidence>
<name>A0ABQ3QSH1_9ACTN</name>
<keyword evidence="2" id="KW-1185">Reference proteome</keyword>
<proteinExistence type="predicted"/>
<comment type="caution">
    <text evidence="1">The sequence shown here is derived from an EMBL/GenBank/DDBJ whole genome shotgun (WGS) entry which is preliminary data.</text>
</comment>
<reference evidence="1" key="1">
    <citation type="submission" date="2024-05" db="EMBL/GenBank/DDBJ databases">
        <title>Whole genome shotgun sequence of Streptomyces violascens NBRC 12920.</title>
        <authorList>
            <person name="Komaki H."/>
            <person name="Tamura T."/>
        </authorList>
    </citation>
    <scope>NUCLEOTIDE SEQUENCE</scope>
    <source>
        <strain evidence="1">NBRC 12920</strain>
    </source>
</reference>